<dbReference type="GO" id="GO:0034388">
    <property type="term" value="C:Pwp2p-containing subcomplex of 90S preribosome"/>
    <property type="evidence" value="ECO:0007669"/>
    <property type="project" value="TreeGrafter"/>
</dbReference>
<proteinExistence type="predicted"/>
<name>A0AAV0RC14_9ROSI</name>
<dbReference type="PANTHER" id="PTHR22840">
    <property type="entry name" value="WD REPEAT-CONTAINING PROTEIN 36"/>
    <property type="match status" value="1"/>
</dbReference>
<dbReference type="AlphaFoldDB" id="A0AAV0RC14"/>
<evidence type="ECO:0000259" key="1">
    <source>
        <dbReference type="Pfam" id="PF04192"/>
    </source>
</evidence>
<gene>
    <name evidence="2" type="ORF">LITE_LOCUS47366</name>
</gene>
<keyword evidence="3" id="KW-1185">Reference proteome</keyword>
<dbReference type="PANTHER" id="PTHR22840:SF12">
    <property type="entry name" value="WD REPEAT-CONTAINING PROTEIN 36"/>
    <property type="match status" value="1"/>
</dbReference>
<evidence type="ECO:0000313" key="2">
    <source>
        <dbReference type="EMBL" id="CAI0554885.1"/>
    </source>
</evidence>
<dbReference type="GO" id="GO:0032040">
    <property type="term" value="C:small-subunit processome"/>
    <property type="evidence" value="ECO:0007669"/>
    <property type="project" value="InterPro"/>
</dbReference>
<dbReference type="Proteomes" id="UP001154282">
    <property type="component" value="Unassembled WGS sequence"/>
</dbReference>
<dbReference type="GO" id="GO:0006364">
    <property type="term" value="P:rRNA processing"/>
    <property type="evidence" value="ECO:0007669"/>
    <property type="project" value="InterPro"/>
</dbReference>
<sequence>MAEPDQPRHHKVSAFTDYIKGLSPSNLDMELRMLQIIDDNDEDSNDDDPEDVETKPELIAIQCLFDYFIHEISSRNNFEFIQALIRLFLKIHGETVRRQPSLQDQAKKLLEIQSAAWQKIDKLFQNTRCMVTFLSNSQF</sequence>
<dbReference type="Pfam" id="PF04192">
    <property type="entry name" value="Utp21"/>
    <property type="match status" value="1"/>
</dbReference>
<organism evidence="2 3">
    <name type="scientific">Linum tenue</name>
    <dbReference type="NCBI Taxonomy" id="586396"/>
    <lineage>
        <taxon>Eukaryota</taxon>
        <taxon>Viridiplantae</taxon>
        <taxon>Streptophyta</taxon>
        <taxon>Embryophyta</taxon>
        <taxon>Tracheophyta</taxon>
        <taxon>Spermatophyta</taxon>
        <taxon>Magnoliopsida</taxon>
        <taxon>eudicotyledons</taxon>
        <taxon>Gunneridae</taxon>
        <taxon>Pentapetalae</taxon>
        <taxon>rosids</taxon>
        <taxon>fabids</taxon>
        <taxon>Malpighiales</taxon>
        <taxon>Linaceae</taxon>
        <taxon>Linum</taxon>
    </lineage>
</organism>
<reference evidence="2" key="1">
    <citation type="submission" date="2022-08" db="EMBL/GenBank/DDBJ databases">
        <authorList>
            <person name="Gutierrez-Valencia J."/>
        </authorList>
    </citation>
    <scope>NUCLEOTIDE SEQUENCE</scope>
</reference>
<protein>
    <recommendedName>
        <fullName evidence="1">WDR36/Utp21 C-terminal domain-containing protein</fullName>
    </recommendedName>
</protein>
<accession>A0AAV0RC14</accession>
<evidence type="ECO:0000313" key="3">
    <source>
        <dbReference type="Proteomes" id="UP001154282"/>
    </source>
</evidence>
<dbReference type="EMBL" id="CAMGYJ010000010">
    <property type="protein sequence ID" value="CAI0554885.1"/>
    <property type="molecule type" value="Genomic_DNA"/>
</dbReference>
<dbReference type="InterPro" id="IPR007319">
    <property type="entry name" value="WDR36/Utp21_C"/>
</dbReference>
<comment type="caution">
    <text evidence="2">The sequence shown here is derived from an EMBL/GenBank/DDBJ whole genome shotgun (WGS) entry which is preliminary data.</text>
</comment>
<feature type="domain" description="WDR36/Utp21 C-terminal" evidence="1">
    <location>
        <begin position="10"/>
        <end position="135"/>
    </location>
</feature>